<proteinExistence type="predicted"/>
<comment type="caution">
    <text evidence="2">The sequence shown here is derived from an EMBL/GenBank/DDBJ whole genome shotgun (WGS) entry which is preliminary data.</text>
</comment>
<protein>
    <recommendedName>
        <fullName evidence="4">Lipoprotein</fullName>
    </recommendedName>
</protein>
<dbReference type="EMBL" id="JAMZDE010000001">
    <property type="protein sequence ID" value="MCP1338282.1"/>
    <property type="molecule type" value="Genomic_DNA"/>
</dbReference>
<accession>A0A9X2FTJ4</accession>
<organism evidence="2 3">
    <name type="scientific">Idiomarina rhizosphaerae</name>
    <dbReference type="NCBI Taxonomy" id="2961572"/>
    <lineage>
        <taxon>Bacteria</taxon>
        <taxon>Pseudomonadati</taxon>
        <taxon>Pseudomonadota</taxon>
        <taxon>Gammaproteobacteria</taxon>
        <taxon>Alteromonadales</taxon>
        <taxon>Idiomarinaceae</taxon>
        <taxon>Idiomarina</taxon>
    </lineage>
</organism>
<sequence length="642" mass="74605">MNKKGILLLIGALSAGVITLSCNSNGSYSAREVLSVEQKEAALAELQQKRKERKEKIQTIEDKALFEALEGEEFIAHRNIYRTIKFDEKPAQYFYVEPFKASYIGPLGRPYTADRFKRLKDYESPQKLLDIYRNNFVASTASREGQWFHVREPFAFPFRSQLQFTQVVMDNGDVKALPDLLDWVAQTDEIRYDPERFYFKEPRTEDDPQPVKLLGDVETELPKDVLQFEFKASEVGKTLEQRGYSVTLVKVGDFNYDIKIEVPDDQAMPLRDEDIIGEALSPTERELQLRMDTTLQSDYHERMGEWLDEIIERALRGEVDAETVRTEGNNLHDKLSVGEGRVLHKAFSFMGPVATARVTLLPRKKTRDKVTHKIEIPIHFLGQQGNSDEIDLSTLPDIDLEGPVYDERPKRRVDLTEEQMKQLIDIRYEKSRHLPEYQHTERIYLKYPPVQSQLFISSSDRYHFNLEPEFKRVILTEMVKFFDDADETIELTRDKDDVFSFTTYGFAYTPEYMPEPPARIEARIPVLTAPDIVKKSYSADNLPDGMRLDGNRLVVDYSVFTPEETLDGTRLNTKLRNRIFAKNAEQKYLQPFENVILLEREDGEPVHVFYYYGQPESIELWYRGATKVVDFNLDVESREQKG</sequence>
<evidence type="ECO:0000313" key="2">
    <source>
        <dbReference type="EMBL" id="MCP1338282.1"/>
    </source>
</evidence>
<reference evidence="2" key="1">
    <citation type="submission" date="2022-06" db="EMBL/GenBank/DDBJ databases">
        <title>Idiomarina rhizosphaerae M1R2S28.</title>
        <authorList>
            <person name="Sun J.-Q."/>
            <person name="Li L.-F."/>
        </authorList>
    </citation>
    <scope>NUCLEOTIDE SEQUENCE</scope>
    <source>
        <strain evidence="2">M1R2S28</strain>
    </source>
</reference>
<dbReference type="Proteomes" id="UP001139474">
    <property type="component" value="Unassembled WGS sequence"/>
</dbReference>
<keyword evidence="1" id="KW-0175">Coiled coil</keyword>
<evidence type="ECO:0008006" key="4">
    <source>
        <dbReference type="Google" id="ProtNLM"/>
    </source>
</evidence>
<dbReference type="RefSeq" id="WP_253617263.1">
    <property type="nucleotide sequence ID" value="NZ_JAMZDE010000001.1"/>
</dbReference>
<dbReference type="AlphaFoldDB" id="A0A9X2FTJ4"/>
<evidence type="ECO:0000313" key="3">
    <source>
        <dbReference type="Proteomes" id="UP001139474"/>
    </source>
</evidence>
<evidence type="ECO:0000256" key="1">
    <source>
        <dbReference type="SAM" id="Coils"/>
    </source>
</evidence>
<keyword evidence="3" id="KW-1185">Reference proteome</keyword>
<gene>
    <name evidence="2" type="ORF">NJR55_01625</name>
</gene>
<feature type="coiled-coil region" evidence="1">
    <location>
        <begin position="36"/>
        <end position="63"/>
    </location>
</feature>
<dbReference type="PROSITE" id="PS51257">
    <property type="entry name" value="PROKAR_LIPOPROTEIN"/>
    <property type="match status" value="1"/>
</dbReference>
<name>A0A9X2FTJ4_9GAMM</name>